<keyword evidence="5" id="KW-0165">Cleavage on pair of basic residues</keyword>
<feature type="domain" description="TGF-beta family profile" evidence="15">
    <location>
        <begin position="396"/>
        <end position="517"/>
    </location>
</feature>
<evidence type="ECO:0000256" key="10">
    <source>
        <dbReference type="ARBA" id="ARBA00040122"/>
    </source>
</evidence>
<feature type="region of interest" description="Disordered" evidence="13">
    <location>
        <begin position="276"/>
        <end position="392"/>
    </location>
</feature>
<dbReference type="OMA" id="QDSSDHR"/>
<dbReference type="GO" id="GO:0005615">
    <property type="term" value="C:extracellular space"/>
    <property type="evidence" value="ECO:0007669"/>
    <property type="project" value="UniProtKB-KW"/>
</dbReference>
<keyword evidence="9" id="KW-0325">Glycoprotein</keyword>
<evidence type="ECO:0000256" key="12">
    <source>
        <dbReference type="RuleBase" id="RU000354"/>
    </source>
</evidence>
<evidence type="ECO:0000256" key="6">
    <source>
        <dbReference type="ARBA" id="ARBA00022729"/>
    </source>
</evidence>
<evidence type="ECO:0000256" key="11">
    <source>
        <dbReference type="ARBA" id="ARBA00042879"/>
    </source>
</evidence>
<keyword evidence="3" id="KW-0202">Cytokine</keyword>
<dbReference type="PANTHER" id="PTHR11848:SF145">
    <property type="entry name" value="GROWTH_DIFFERENTIATION FACTOR 10"/>
    <property type="match status" value="1"/>
</dbReference>
<evidence type="ECO:0000256" key="1">
    <source>
        <dbReference type="ARBA" id="ARBA00004613"/>
    </source>
</evidence>
<dbReference type="GO" id="GO:0045669">
    <property type="term" value="P:positive regulation of osteoblast differentiation"/>
    <property type="evidence" value="ECO:0007669"/>
    <property type="project" value="TreeGrafter"/>
</dbReference>
<dbReference type="FunFam" id="2.10.90.10:FF:000008">
    <property type="entry name" value="Bone morphogenetic protein 3"/>
    <property type="match status" value="1"/>
</dbReference>
<evidence type="ECO:0000313" key="17">
    <source>
        <dbReference type="Proteomes" id="UP000265140"/>
    </source>
</evidence>
<proteinExistence type="inferred from homology"/>
<sequence>MAVWFEFLVHILFLLLGCYLGALECQTRSRTPKSEHGRDGIQSRFEPDTANQDMVSHHMYRLYEKYNRKLNRLTEENTVRSFRASQDSAKRTLFHLNLTSLQDSEIILSATFHFLFDQRPWPRAWFCKRYKTAACRSPKLHHAPCVHLILRSNPSGSGVNPGLQGSLLGNVTILPHRRGSWQMKDVTTAIQAARESGNHFVSLELDFGLQFYKEPEEALSGPSLPYLLVYADDQELDEPNSVAQTLQRYAPDAHQEESPPSLPVKPVSKARLRREVLSHPDSVQNNELPEVEYRPGGSRKHDPFQTPYHALKPIKPGRKENRGGESGRGESGREEEKHKGRDSGSQPPVQGLDRRTPRKRSDGESRLQDNGDGRTAGKSEGEAGGRTSPVLSFDERTMRKARRRHWGSEPQVRGCSRRTLRVDFADIGWSEWVLAPEAFDAYYCAGTCGFPMPKVLRPSNHATIQSIVRAVGIVTGIPEPCCVPEKTNPLGVLYQDRGADLVLKVYPSMSVERCTCR</sequence>
<evidence type="ECO:0000313" key="16">
    <source>
        <dbReference type="Ensembl" id="ENSELUP00000009831.2"/>
    </source>
</evidence>
<evidence type="ECO:0000256" key="9">
    <source>
        <dbReference type="ARBA" id="ARBA00023180"/>
    </source>
</evidence>
<keyword evidence="7 12" id="KW-0339">Growth factor</keyword>
<dbReference type="Ensembl" id="ENSELUT00000003166.3">
    <property type="protein sequence ID" value="ENSELUP00000009831.2"/>
    <property type="gene ID" value="ENSELUG00000010353.3"/>
</dbReference>
<dbReference type="Bgee" id="ENSELUG00000010353">
    <property type="expression patterns" value="Expressed in embryo and 2 other cell types or tissues"/>
</dbReference>
<evidence type="ECO:0000256" key="7">
    <source>
        <dbReference type="ARBA" id="ARBA00023030"/>
    </source>
</evidence>
<keyword evidence="6 14" id="KW-0732">Signal</keyword>
<feature type="signal peptide" evidence="14">
    <location>
        <begin position="1"/>
        <end position="21"/>
    </location>
</feature>
<dbReference type="OrthoDB" id="5987191at2759"/>
<feature type="compositionally biased region" description="Basic and acidic residues" evidence="13">
    <location>
        <begin position="317"/>
        <end position="342"/>
    </location>
</feature>
<dbReference type="InParanoid" id="A0A3P8XZG7"/>
<dbReference type="InterPro" id="IPR017948">
    <property type="entry name" value="TGFb_CS"/>
</dbReference>
<organism evidence="16 17">
    <name type="scientific">Esox lucius</name>
    <name type="common">Northern pike</name>
    <dbReference type="NCBI Taxonomy" id="8010"/>
    <lineage>
        <taxon>Eukaryota</taxon>
        <taxon>Metazoa</taxon>
        <taxon>Chordata</taxon>
        <taxon>Craniata</taxon>
        <taxon>Vertebrata</taxon>
        <taxon>Euteleostomi</taxon>
        <taxon>Actinopterygii</taxon>
        <taxon>Neopterygii</taxon>
        <taxon>Teleostei</taxon>
        <taxon>Protacanthopterygii</taxon>
        <taxon>Esociformes</taxon>
        <taxon>Esocidae</taxon>
        <taxon>Esox</taxon>
    </lineage>
</organism>
<dbReference type="SMART" id="SM00204">
    <property type="entry name" value="TGFB"/>
    <property type="match status" value="1"/>
</dbReference>
<reference evidence="17" key="1">
    <citation type="journal article" date="2014" name="PLoS ONE">
        <title>The genome and linkage map of the northern pike (Esox lucius): conserved synteny revealed between the salmonid sister group and the Neoteleostei.</title>
        <authorList>
            <person name="Rondeau E.B."/>
            <person name="Minkley D.R."/>
            <person name="Leong J.S."/>
            <person name="Messmer A.M."/>
            <person name="Jantzen J.R."/>
            <person name="von Schalburg K.R."/>
            <person name="Lemon C."/>
            <person name="Bird N.H."/>
            <person name="Koop B.F."/>
        </authorList>
    </citation>
    <scope>NUCLEOTIDE SEQUENCE</scope>
</reference>
<dbReference type="PROSITE" id="PS00250">
    <property type="entry name" value="TGF_BETA_1"/>
    <property type="match status" value="1"/>
</dbReference>
<feature type="compositionally biased region" description="Basic and acidic residues" evidence="13">
    <location>
        <begin position="352"/>
        <end position="383"/>
    </location>
</feature>
<reference evidence="16" key="3">
    <citation type="submission" date="2025-08" db="UniProtKB">
        <authorList>
            <consortium name="Ensembl"/>
        </authorList>
    </citation>
    <scope>IDENTIFICATION</scope>
</reference>
<evidence type="ECO:0000256" key="14">
    <source>
        <dbReference type="SAM" id="SignalP"/>
    </source>
</evidence>
<dbReference type="InterPro" id="IPR015615">
    <property type="entry name" value="TGF-beta-rel"/>
</dbReference>
<dbReference type="InterPro" id="IPR001839">
    <property type="entry name" value="TGF-b_C"/>
</dbReference>
<dbReference type="Gene3D" id="2.10.90.10">
    <property type="entry name" value="Cystine-knot cytokines"/>
    <property type="match status" value="1"/>
</dbReference>
<dbReference type="PROSITE" id="PS51362">
    <property type="entry name" value="TGF_BETA_2"/>
    <property type="match status" value="1"/>
</dbReference>
<dbReference type="Pfam" id="PF00019">
    <property type="entry name" value="TGF_beta"/>
    <property type="match status" value="1"/>
</dbReference>
<dbReference type="AlphaFoldDB" id="A0A3P8XZG7"/>
<evidence type="ECO:0000256" key="2">
    <source>
        <dbReference type="ARBA" id="ARBA00006656"/>
    </source>
</evidence>
<feature type="chain" id="PRO_5044275449" description="Growth/differentiation factor 10" evidence="14">
    <location>
        <begin position="22"/>
        <end position="517"/>
    </location>
</feature>
<dbReference type="GO" id="GO:0008083">
    <property type="term" value="F:growth factor activity"/>
    <property type="evidence" value="ECO:0007669"/>
    <property type="project" value="UniProtKB-KW"/>
</dbReference>
<dbReference type="Proteomes" id="UP000265140">
    <property type="component" value="Chromosome 6"/>
</dbReference>
<evidence type="ECO:0000256" key="3">
    <source>
        <dbReference type="ARBA" id="ARBA00022514"/>
    </source>
</evidence>
<evidence type="ECO:0000259" key="15">
    <source>
        <dbReference type="PROSITE" id="PS51362"/>
    </source>
</evidence>
<dbReference type="GeneTree" id="ENSGT00940000157214"/>
<dbReference type="InterPro" id="IPR029034">
    <property type="entry name" value="Cystine-knot_cytokine"/>
</dbReference>
<name>A0A3P8XZG7_ESOLU</name>
<comment type="subcellular location">
    <subcellularLocation>
        <location evidence="1">Secreted</location>
    </subcellularLocation>
</comment>
<accession>A0A3P8XZG7</accession>
<protein>
    <recommendedName>
        <fullName evidence="10">Growth/differentiation factor 10</fullName>
    </recommendedName>
    <alternativeName>
        <fullName evidence="11">Bone morphogenetic protein 3B</fullName>
    </alternativeName>
</protein>
<dbReference type="GO" id="GO:0005125">
    <property type="term" value="F:cytokine activity"/>
    <property type="evidence" value="ECO:0007669"/>
    <property type="project" value="UniProtKB-KW"/>
</dbReference>
<dbReference type="STRING" id="8010.ENSELUP00000009831"/>
<keyword evidence="17" id="KW-1185">Reference proteome</keyword>
<reference evidence="16" key="4">
    <citation type="submission" date="2025-09" db="UniProtKB">
        <authorList>
            <consortium name="Ensembl"/>
        </authorList>
    </citation>
    <scope>IDENTIFICATION</scope>
</reference>
<gene>
    <name evidence="16" type="primary">GDF10</name>
</gene>
<reference evidence="16" key="2">
    <citation type="submission" date="2020-02" db="EMBL/GenBank/DDBJ databases">
        <title>Esox lucius (northern pike) genome, fEsoLuc1, primary haplotype.</title>
        <authorList>
            <person name="Myers G."/>
            <person name="Karagic N."/>
            <person name="Meyer A."/>
            <person name="Pippel M."/>
            <person name="Reichard M."/>
            <person name="Winkler S."/>
            <person name="Tracey A."/>
            <person name="Sims Y."/>
            <person name="Howe K."/>
            <person name="Rhie A."/>
            <person name="Formenti G."/>
            <person name="Durbin R."/>
            <person name="Fedrigo O."/>
            <person name="Jarvis E.D."/>
        </authorList>
    </citation>
    <scope>NUCLEOTIDE SEQUENCE [LARGE SCALE GENOMIC DNA]</scope>
</reference>
<keyword evidence="4" id="KW-0964">Secreted</keyword>
<keyword evidence="8" id="KW-1015">Disulfide bond</keyword>
<evidence type="ECO:0000256" key="13">
    <source>
        <dbReference type="SAM" id="MobiDB-lite"/>
    </source>
</evidence>
<evidence type="ECO:0000256" key="5">
    <source>
        <dbReference type="ARBA" id="ARBA00022685"/>
    </source>
</evidence>
<dbReference type="SUPFAM" id="SSF57501">
    <property type="entry name" value="Cystine-knot cytokines"/>
    <property type="match status" value="1"/>
</dbReference>
<dbReference type="PRINTS" id="PR00669">
    <property type="entry name" value="INHIBINA"/>
</dbReference>
<dbReference type="PANTHER" id="PTHR11848">
    <property type="entry name" value="TGF-BETA FAMILY"/>
    <property type="match status" value="1"/>
</dbReference>
<comment type="similarity">
    <text evidence="2 12">Belongs to the TGF-beta family.</text>
</comment>
<evidence type="ECO:0000256" key="4">
    <source>
        <dbReference type="ARBA" id="ARBA00022525"/>
    </source>
</evidence>
<evidence type="ECO:0000256" key="8">
    <source>
        <dbReference type="ARBA" id="ARBA00023157"/>
    </source>
</evidence>